<dbReference type="EMBL" id="JAJBZT010000006">
    <property type="protein sequence ID" value="MCB6184259.1"/>
    <property type="molecule type" value="Genomic_DNA"/>
</dbReference>
<keyword evidence="3" id="KW-1185">Reference proteome</keyword>
<evidence type="ECO:0000313" key="2">
    <source>
        <dbReference type="EMBL" id="MCB6184259.1"/>
    </source>
</evidence>
<dbReference type="InterPro" id="IPR046748">
    <property type="entry name" value="HipA_2"/>
</dbReference>
<proteinExistence type="predicted"/>
<organism evidence="2 3">
    <name type="scientific">Leeia speluncae</name>
    <dbReference type="NCBI Taxonomy" id="2884804"/>
    <lineage>
        <taxon>Bacteria</taxon>
        <taxon>Pseudomonadati</taxon>
        <taxon>Pseudomonadota</taxon>
        <taxon>Betaproteobacteria</taxon>
        <taxon>Neisseriales</taxon>
        <taxon>Leeiaceae</taxon>
        <taxon>Leeia</taxon>
    </lineage>
</organism>
<name>A0ABS8D7S3_9NEIS</name>
<comment type="caution">
    <text evidence="2">The sequence shown here is derived from an EMBL/GenBank/DDBJ whole genome shotgun (WGS) entry which is preliminary data.</text>
</comment>
<sequence length="240" mass="27388">MTIQILEIQRQAQQGMSGPHVCKGEDGHIYYVKGLNSTRRSQIAEWICAHIGTAFGLPIPPFKVVEISELLWEELPHDKKVIGYGPAFGSRGAPLPRWFGTNDISKVGQQTRVDILVFDWWIKNADRSDQNPNLLWSESSDELVVIDHNSAFDEEFSAPDFVATHVFRDEWPLLRGDLVTMEHYREKCAAALDVLDQACNNLPPEWAWDNLEQDIACSFSIDACRNTLERAIGNEFWRME</sequence>
<feature type="domain" description="HipA-like kinase" evidence="1">
    <location>
        <begin position="5"/>
        <end position="239"/>
    </location>
</feature>
<evidence type="ECO:0000259" key="1">
    <source>
        <dbReference type="Pfam" id="PF20613"/>
    </source>
</evidence>
<reference evidence="2" key="1">
    <citation type="submission" date="2021-10" db="EMBL/GenBank/DDBJ databases">
        <title>The complete genome sequence of Leeia sp. TBRC 13508.</title>
        <authorList>
            <person name="Charoenyingcharoen P."/>
            <person name="Yukphan P."/>
        </authorList>
    </citation>
    <scope>NUCLEOTIDE SEQUENCE</scope>
    <source>
        <strain evidence="2">TBRC 13508</strain>
    </source>
</reference>
<dbReference type="Pfam" id="PF20613">
    <property type="entry name" value="HipA_2"/>
    <property type="match status" value="1"/>
</dbReference>
<dbReference type="Proteomes" id="UP001165395">
    <property type="component" value="Unassembled WGS sequence"/>
</dbReference>
<protein>
    <recommendedName>
        <fullName evidence="1">HipA-like kinase domain-containing protein</fullName>
    </recommendedName>
</protein>
<dbReference type="RefSeq" id="WP_227181071.1">
    <property type="nucleotide sequence ID" value="NZ_JAJBZT010000006.1"/>
</dbReference>
<accession>A0ABS8D7S3</accession>
<gene>
    <name evidence="2" type="ORF">LIN78_11960</name>
</gene>
<evidence type="ECO:0000313" key="3">
    <source>
        <dbReference type="Proteomes" id="UP001165395"/>
    </source>
</evidence>